<comment type="caution">
    <text evidence="2">The sequence shown here is derived from an EMBL/GenBank/DDBJ whole genome shotgun (WGS) entry which is preliminary data.</text>
</comment>
<dbReference type="EMBL" id="JAINUG010000004">
    <property type="protein sequence ID" value="KAJ8417081.1"/>
    <property type="molecule type" value="Genomic_DNA"/>
</dbReference>
<accession>A0AAD7TBG9</accession>
<gene>
    <name evidence="2" type="ORF">AAFF_G00283080</name>
</gene>
<sequence length="1034" mass="110593">MLMALSAPPQPGMLLQQFPPPLLPKPGKDNARLQKLQKKAAKKKTAPQAPQTPIPYRSSLSPVNEASPDQEHSDLSTPPKTPETPVYSGAQYSRFAIKPFYQHTPSPYPLQGGMAYAKTATFSLQPYSPSRQEFMQPTSTFYMQSLHAETTTSSPQTAPQTPLTGAGSALAPTPSTAAAFQPVTPPGLTTAPAPQPIIAPSPTVAPAQVQAQTLTFVPAWGPALNTRPPVSTQDVETSPPISASQSIASAFTVAQVARTPVLQAPIASELTSPLITMTETQKSKAMFEVSQMKIFTAKATFYELSKMPLNGTLGINTPDGMPLDRTPGSKTPASEVKRGVAPTYNSPVAKTPSGRPKTPSSYQAAHAKMPIFEVSKPNPLLFSTSPVVNVPLDNGIPTVSMDTDNSTVVIMAKQHSAHAGSLKQTFYRPAQVPAFRDLGTKTANGPPLLIYSSLDDMMAETLSCEGSAAVTSALVDLTPRTPFSDASMPMTHRTTYEPPKPAGPAHQMPAYQRALYEPAKPATPSFGYQRPKTPTYEAPNPTAPAFGYQRPKTPTYVAPPTSTPFGYQNPKIPAYETQKPKHKSTYYGLTPAEYIAYGGIQSNSPTYSTSAPKTLSYDAPKVPEVTGPETPLLHEVTDSETPSKQPERPTAAPDQMPKSTIPTMEHAVPQAFVFATSSTDVPRPNMRSNETGPMSEAKAPGMPIHKLEKPKPALDVQPPPMLASVLGPCRARSPAHEASEKNKLINLFFGTRTTKQTVAELSAQNQTALETPRPEAPSVAKVPTPMTPQPLDTESPQQSATSTIQPPGQPAAGQKAEDKPASRANTAGAGENASPLSAGEKDSSAKAEPQAKGLLKAKGLKSKLSGWTRLKKHMVVEPEEPKFPDVEEESNKETACAEGAGEQSGGGTAEAGEQSQEVAKKKATPRAMKMWDAILFQMFATKENIMQQINKGGGESKDMAKGIPSFVHRLPLLLYSPRFDARKLKEAASKPLQKIATVFEMGLLNRKHQDEEPKDFNRTAKGFGAPKTTGNNAD</sequence>
<dbReference type="Pfam" id="PF15485">
    <property type="entry name" value="DUF4643"/>
    <property type="match status" value="1"/>
</dbReference>
<dbReference type="PANTHER" id="PTHR38004">
    <property type="entry name" value="PROLINE-RICH PROTEIN 33"/>
    <property type="match status" value="1"/>
</dbReference>
<dbReference type="InterPro" id="IPR028004">
    <property type="entry name" value="DUF4643"/>
</dbReference>
<reference evidence="2" key="1">
    <citation type="journal article" date="2023" name="Science">
        <title>Genome structures resolve the early diversification of teleost fishes.</title>
        <authorList>
            <person name="Parey E."/>
            <person name="Louis A."/>
            <person name="Montfort J."/>
            <person name="Bouchez O."/>
            <person name="Roques C."/>
            <person name="Iampietro C."/>
            <person name="Lluch J."/>
            <person name="Castinel A."/>
            <person name="Donnadieu C."/>
            <person name="Desvignes T."/>
            <person name="Floi Bucao C."/>
            <person name="Jouanno E."/>
            <person name="Wen M."/>
            <person name="Mejri S."/>
            <person name="Dirks R."/>
            <person name="Jansen H."/>
            <person name="Henkel C."/>
            <person name="Chen W.J."/>
            <person name="Zahm M."/>
            <person name="Cabau C."/>
            <person name="Klopp C."/>
            <person name="Thompson A.W."/>
            <person name="Robinson-Rechavi M."/>
            <person name="Braasch I."/>
            <person name="Lecointre G."/>
            <person name="Bobe J."/>
            <person name="Postlethwait J.H."/>
            <person name="Berthelot C."/>
            <person name="Roest Crollius H."/>
            <person name="Guiguen Y."/>
        </authorList>
    </citation>
    <scope>NUCLEOTIDE SEQUENCE</scope>
    <source>
        <strain evidence="2">NC1722</strain>
    </source>
</reference>
<protein>
    <submittedName>
        <fullName evidence="2">Uncharacterized protein</fullName>
    </submittedName>
</protein>
<feature type="compositionally biased region" description="Polar residues" evidence="1">
    <location>
        <begin position="679"/>
        <end position="692"/>
    </location>
</feature>
<feature type="compositionally biased region" description="Low complexity" evidence="1">
    <location>
        <begin position="851"/>
        <end position="862"/>
    </location>
</feature>
<evidence type="ECO:0000313" key="3">
    <source>
        <dbReference type="Proteomes" id="UP001221898"/>
    </source>
</evidence>
<feature type="compositionally biased region" description="Low complexity" evidence="1">
    <location>
        <begin position="150"/>
        <end position="179"/>
    </location>
</feature>
<proteinExistence type="predicted"/>
<feature type="region of interest" description="Disordered" evidence="1">
    <location>
        <begin position="1006"/>
        <end position="1034"/>
    </location>
</feature>
<feature type="region of interest" description="Disordered" evidence="1">
    <location>
        <begin position="147"/>
        <end position="191"/>
    </location>
</feature>
<organism evidence="2 3">
    <name type="scientific">Aldrovandia affinis</name>
    <dbReference type="NCBI Taxonomy" id="143900"/>
    <lineage>
        <taxon>Eukaryota</taxon>
        <taxon>Metazoa</taxon>
        <taxon>Chordata</taxon>
        <taxon>Craniata</taxon>
        <taxon>Vertebrata</taxon>
        <taxon>Euteleostomi</taxon>
        <taxon>Actinopterygii</taxon>
        <taxon>Neopterygii</taxon>
        <taxon>Teleostei</taxon>
        <taxon>Notacanthiformes</taxon>
        <taxon>Halosauridae</taxon>
        <taxon>Aldrovandia</taxon>
    </lineage>
</organism>
<feature type="compositionally biased region" description="Basic and acidic residues" evidence="1">
    <location>
        <begin position="1007"/>
        <end position="1018"/>
    </location>
</feature>
<feature type="region of interest" description="Disordered" evidence="1">
    <location>
        <begin position="679"/>
        <end position="700"/>
    </location>
</feature>
<evidence type="ECO:0000256" key="1">
    <source>
        <dbReference type="SAM" id="MobiDB-lite"/>
    </source>
</evidence>
<feature type="region of interest" description="Disordered" evidence="1">
    <location>
        <begin position="607"/>
        <end position="660"/>
    </location>
</feature>
<dbReference type="Proteomes" id="UP001221898">
    <property type="component" value="Unassembled WGS sequence"/>
</dbReference>
<name>A0AAD7TBG9_9TELE</name>
<feature type="region of interest" description="Disordered" evidence="1">
    <location>
        <begin position="763"/>
        <end position="862"/>
    </location>
</feature>
<feature type="compositionally biased region" description="Basic and acidic residues" evidence="1">
    <location>
        <begin position="875"/>
        <end position="892"/>
    </location>
</feature>
<dbReference type="PANTHER" id="PTHR38004:SF1">
    <property type="entry name" value="PROLINE-RICH PROTEIN 33"/>
    <property type="match status" value="1"/>
</dbReference>
<evidence type="ECO:0000313" key="2">
    <source>
        <dbReference type="EMBL" id="KAJ8417081.1"/>
    </source>
</evidence>
<keyword evidence="3" id="KW-1185">Reference proteome</keyword>
<feature type="region of interest" description="Disordered" evidence="1">
    <location>
        <begin position="875"/>
        <end position="923"/>
    </location>
</feature>
<feature type="region of interest" description="Disordered" evidence="1">
    <location>
        <begin position="1"/>
        <end position="87"/>
    </location>
</feature>
<feature type="compositionally biased region" description="Polar residues" evidence="1">
    <location>
        <begin position="790"/>
        <end position="806"/>
    </location>
</feature>
<feature type="compositionally biased region" description="Basic residues" evidence="1">
    <location>
        <begin position="35"/>
        <end position="45"/>
    </location>
</feature>
<dbReference type="AlphaFoldDB" id="A0AAD7TBG9"/>